<organism evidence="2 3">
    <name type="scientific">Labeo rohita</name>
    <name type="common">Indian major carp</name>
    <name type="synonym">Cyprinus rohita</name>
    <dbReference type="NCBI Taxonomy" id="84645"/>
    <lineage>
        <taxon>Eukaryota</taxon>
        <taxon>Metazoa</taxon>
        <taxon>Chordata</taxon>
        <taxon>Craniata</taxon>
        <taxon>Vertebrata</taxon>
        <taxon>Euteleostomi</taxon>
        <taxon>Actinopterygii</taxon>
        <taxon>Neopterygii</taxon>
        <taxon>Teleostei</taxon>
        <taxon>Ostariophysi</taxon>
        <taxon>Cypriniformes</taxon>
        <taxon>Cyprinidae</taxon>
        <taxon>Labeoninae</taxon>
        <taxon>Labeonini</taxon>
        <taxon>Labeo</taxon>
    </lineage>
</organism>
<feature type="region of interest" description="Disordered" evidence="1">
    <location>
        <begin position="363"/>
        <end position="385"/>
    </location>
</feature>
<protein>
    <recommendedName>
        <fullName evidence="4">Integrase catalytic domain-containing protein</fullName>
    </recommendedName>
</protein>
<dbReference type="SUPFAM" id="SSF53098">
    <property type="entry name" value="Ribonuclease H-like"/>
    <property type="match status" value="2"/>
</dbReference>
<evidence type="ECO:0000313" key="2">
    <source>
        <dbReference type="EMBL" id="RXN15407.1"/>
    </source>
</evidence>
<dbReference type="Proteomes" id="UP000290572">
    <property type="component" value="Unassembled WGS sequence"/>
</dbReference>
<dbReference type="Pfam" id="PF05380">
    <property type="entry name" value="Peptidase_A17"/>
    <property type="match status" value="1"/>
</dbReference>
<dbReference type="STRING" id="84645.A0A498MEG4"/>
<evidence type="ECO:0008006" key="4">
    <source>
        <dbReference type="Google" id="ProtNLM"/>
    </source>
</evidence>
<evidence type="ECO:0000313" key="3">
    <source>
        <dbReference type="Proteomes" id="UP000290572"/>
    </source>
</evidence>
<reference evidence="2 3" key="1">
    <citation type="submission" date="2018-03" db="EMBL/GenBank/DDBJ databases">
        <title>Draft genome sequence of Rohu Carp (Labeo rohita).</title>
        <authorList>
            <person name="Das P."/>
            <person name="Kushwaha B."/>
            <person name="Joshi C.G."/>
            <person name="Kumar D."/>
            <person name="Nagpure N.S."/>
            <person name="Sahoo L."/>
            <person name="Das S.P."/>
            <person name="Bit A."/>
            <person name="Patnaik S."/>
            <person name="Meher P.K."/>
            <person name="Jayasankar P."/>
            <person name="Koringa P.G."/>
            <person name="Patel N.V."/>
            <person name="Hinsu A.T."/>
            <person name="Kumar R."/>
            <person name="Pandey M."/>
            <person name="Agarwal S."/>
            <person name="Srivastava S."/>
            <person name="Singh M."/>
            <person name="Iquebal M.A."/>
            <person name="Jaiswal S."/>
            <person name="Angadi U.B."/>
            <person name="Kumar N."/>
            <person name="Raza M."/>
            <person name="Shah T.M."/>
            <person name="Rai A."/>
            <person name="Jena J.K."/>
        </authorList>
    </citation>
    <scope>NUCLEOTIDE SEQUENCE [LARGE SCALE GENOMIC DNA]</scope>
    <source>
        <strain evidence="2">DASCIFA01</strain>
        <tissue evidence="2">Testis</tissue>
    </source>
</reference>
<gene>
    <name evidence="2" type="ORF">ROHU_028066</name>
</gene>
<comment type="caution">
    <text evidence="2">The sequence shown here is derived from an EMBL/GenBank/DDBJ whole genome shotgun (WGS) entry which is preliminary data.</text>
</comment>
<keyword evidence="3" id="KW-1185">Reference proteome</keyword>
<feature type="compositionally biased region" description="Low complexity" evidence="1">
    <location>
        <begin position="25"/>
        <end position="35"/>
    </location>
</feature>
<sequence>MMAQGSDSKKGNEDIQSETAHSRSSRSSGTTSSSKIGMAVAIAKAKAEAAQARAAHTQKEIELKVQQARVQANLDALNDEKEKDAAIAEANALVAGLQEMGFEVCSKANSQVSQSVKDQRVAAYVSEQASLCSRGLSASRVVVLRKRTSNRIPLLLHAHMELAMIILLPLGDLIKYLARSSLVTSGLTAYDDQPMNCWAWKTSFLNAIADLDLSAAGELDLLAKYLGKESAEQVRRIKTVNIKDPATGLRMAWERLDEIYGSPEAIEQALFNKLENFPKVTMKDPRRLRELADLLSELQAAKEDKYLAGLSYLDTSRVLVDFIATEARARTDPSFSFFTQAPVEGLSKWEKPTKPSVYVHKTQISGTTKVERRESTERIDPNKHCPLHRKPHPLRKCRGFREKSINDRKQLLKEHYICFRCCSSTDHLTKNCTAEIKCTECGSTTHMTALHPYPPTWKSKSFPSTSEEGGEEDKVDIQEVKSTCTQVCGEGLSARTCAKICLVSVFPNGCKKASKRMYAILDEQSNRSLARSEFFEIFKISGNSYSYTLKTCAGHTETAGRRASGYTVASVDNKISIHLPTLLECNQIPNVCTEIPTPEAAFHHVHLKRITDKIPPLDPDAKILLLLGRDILQVHKVREQISGPGDAPFAQRLDLGWVVVGDVCLGDRAQKMLAASNLRLHKIASNRTAVIEAFPFEDRAKDVSSMDLFVDDLPIQRSLGLLWNMRTDTFTFQIEDDQRPFTRRGVLSTVNSLYDPLGFLTPITVHGRLILRELTKQAEDWDTPWTRWKRSLRDLEGLQIPRPYTSFSTAGALRRELYVFADASVKAIAAVAYIKVTSHQDQTEIGFVFGKAKLAPQPDLTIPRLELCAAVLAIEIAEMVVAEMDTTFDSITYYTDSKVVLGYIQNQSRRFYVFVHNRIQRIRQSPCSGLWKYVPTHLNPADIGSRSVTSDLLSSTTWLKGPAFLHDVSLHSPELQEVYDLIDPDTDSELRPQVVASFTHVTRDVIHPQRFERFSKFSTLLTAVAHLIHVARSFARSTRDECRGWHVCRPTEEELSKAKICIMKSVQNECYSEDLKCINSGSNIPPNSSLWKLHPILDQNQLLRVGGRTERSDLSMNEVHPIIIPGRHHLATLLVSHYHEAVKHQGRHLTEVHIEVIEAMSTSSFINALRRFFAIRGPAKQIYSDCGTNFIGASREMEMDQSNLGFKKVEEYLATQSCTWVFNPPHASHMGGAWERMIGIAHRILDCMLLEQKRSHLSHEVLATLMAEVTAIMNARPLVPVSLDPESLLILTLAMLLTLKTGSVPPPPPGSFEEAHLVREEWKQVQGLAEMFWNEWKHEVVLLLSPKTDSVN</sequence>
<evidence type="ECO:0000256" key="1">
    <source>
        <dbReference type="SAM" id="MobiDB-lite"/>
    </source>
</evidence>
<dbReference type="PANTHER" id="PTHR47331">
    <property type="entry name" value="PHD-TYPE DOMAIN-CONTAINING PROTEIN"/>
    <property type="match status" value="1"/>
</dbReference>
<dbReference type="EMBL" id="QBIY01012854">
    <property type="protein sequence ID" value="RXN15407.1"/>
    <property type="molecule type" value="Genomic_DNA"/>
</dbReference>
<feature type="compositionally biased region" description="Basic and acidic residues" evidence="1">
    <location>
        <begin position="369"/>
        <end position="383"/>
    </location>
</feature>
<feature type="region of interest" description="Disordered" evidence="1">
    <location>
        <begin position="1"/>
        <end position="35"/>
    </location>
</feature>
<dbReference type="GO" id="GO:0003676">
    <property type="term" value="F:nucleic acid binding"/>
    <property type="evidence" value="ECO:0007669"/>
    <property type="project" value="InterPro"/>
</dbReference>
<dbReference type="InterPro" id="IPR012337">
    <property type="entry name" value="RNaseH-like_sf"/>
</dbReference>
<dbReference type="InterPro" id="IPR008042">
    <property type="entry name" value="Retrotrans_Pao"/>
</dbReference>
<dbReference type="Gene3D" id="3.30.420.10">
    <property type="entry name" value="Ribonuclease H-like superfamily/Ribonuclease H"/>
    <property type="match status" value="1"/>
</dbReference>
<dbReference type="InterPro" id="IPR036397">
    <property type="entry name" value="RNaseH_sf"/>
</dbReference>
<name>A0A498MEG4_LABRO</name>
<accession>A0A498MEG4</accession>
<proteinExistence type="predicted"/>
<dbReference type="PANTHER" id="PTHR47331:SF6">
    <property type="entry name" value="DOUBLECORTIN DOMAIN-CONTAINING PROTEIN"/>
    <property type="match status" value="1"/>
</dbReference>